<dbReference type="STRING" id="83656.B1H18_05545"/>
<dbReference type="GO" id="GO:0000287">
    <property type="term" value="F:magnesium ion binding"/>
    <property type="evidence" value="ECO:0007669"/>
    <property type="project" value="TreeGrafter"/>
</dbReference>
<protein>
    <submittedName>
        <fullName evidence="14">Transporter</fullName>
    </submittedName>
</protein>
<keyword evidence="4" id="KW-1003">Cell membrane</keyword>
<dbReference type="PANTHER" id="PTHR46494:SF1">
    <property type="entry name" value="CORA FAMILY METAL ION TRANSPORTER (EUROFUNG)"/>
    <property type="match status" value="1"/>
</dbReference>
<dbReference type="AlphaFoldDB" id="A0A1V4ADG5"/>
<keyword evidence="9 13" id="KW-0472">Membrane</keyword>
<comment type="caution">
    <text evidence="14">The sequence shown here is derived from an EMBL/GenBank/DDBJ whole genome shotgun (WGS) entry which is preliminary data.</text>
</comment>
<keyword evidence="15" id="KW-1185">Reference proteome</keyword>
<dbReference type="InterPro" id="IPR045861">
    <property type="entry name" value="CorA_cytoplasmic_dom"/>
</dbReference>
<name>A0A1V4ADG5_9ACTN</name>
<dbReference type="GO" id="GO:0005886">
    <property type="term" value="C:plasma membrane"/>
    <property type="evidence" value="ECO:0007669"/>
    <property type="project" value="UniProtKB-SubCell"/>
</dbReference>
<dbReference type="Proteomes" id="UP000190539">
    <property type="component" value="Unassembled WGS sequence"/>
</dbReference>
<dbReference type="Gene3D" id="1.20.58.340">
    <property type="entry name" value="Magnesium transport protein CorA, transmembrane region"/>
    <property type="match status" value="2"/>
</dbReference>
<sequence>MAKRRNSPPASTSKSAPASESASASASASARKHTWRRTPSGAQGPEAAAPSPPPPEPESVEAGSVVDTAVYRDGVRVATPTSLADTFHRLKEEEPDGMAWIGLARPSEEDMVTLAAEFDLHQLAVEDAMEAHQRPKLERYGETLFVVLRATRYLDIQEEVDFAELHVFLGPDFLITVSHGAAPDLAAVRHRMEASPELLRLGPEAVLYAILDAVVDGYAPVVEGVQNDIDEIETEVFGGDPAVSRRIYELSREMVEFQRATRPLVGMLHALMAGFAKYGTDEELQRYLRDVADHVTHTSERVDSFRQALADILTVNATLVTQEQNAEMRALAEAGFEQNEEIKKISSWAAILFAPTLVGTIYGMNFDEMPELHWAFGYPFAIGLMAVVCVSLYFIFKRRDWL</sequence>
<dbReference type="SUPFAM" id="SSF143865">
    <property type="entry name" value="CorA soluble domain-like"/>
    <property type="match status" value="1"/>
</dbReference>
<reference evidence="14 15" key="1">
    <citation type="submission" date="2017-02" db="EMBL/GenBank/DDBJ databases">
        <title>Draft Genome Sequence of Streptomyces tsukubaensis F601, a Producer of the immunosuppressant tacrolimus FK506.</title>
        <authorList>
            <person name="Zong G."/>
            <person name="Zhong C."/>
            <person name="Fu J."/>
            <person name="Qin R."/>
            <person name="Cao G."/>
        </authorList>
    </citation>
    <scope>NUCLEOTIDE SEQUENCE [LARGE SCALE GENOMIC DNA]</scope>
    <source>
        <strain evidence="14 15">F601</strain>
    </source>
</reference>
<comment type="function">
    <text evidence="11">Mediates influx of magnesium ions. Alternates between open and closed states. Activated by low cytoplasmic Mg(2+) levels. Inactive when cytoplasmic Mg(2+) levels are high.</text>
</comment>
<dbReference type="Pfam" id="PF01544">
    <property type="entry name" value="CorA"/>
    <property type="match status" value="1"/>
</dbReference>
<evidence type="ECO:0000313" key="15">
    <source>
        <dbReference type="Proteomes" id="UP000190539"/>
    </source>
</evidence>
<feature type="transmembrane region" description="Helical" evidence="13">
    <location>
        <begin position="345"/>
        <end position="364"/>
    </location>
</feature>
<dbReference type="InterPro" id="IPR002523">
    <property type="entry name" value="MgTranspt_CorA/ZnTranspt_ZntB"/>
</dbReference>
<keyword evidence="7 13" id="KW-1133">Transmembrane helix</keyword>
<evidence type="ECO:0000256" key="9">
    <source>
        <dbReference type="ARBA" id="ARBA00023136"/>
    </source>
</evidence>
<evidence type="ECO:0000256" key="13">
    <source>
        <dbReference type="SAM" id="Phobius"/>
    </source>
</evidence>
<evidence type="ECO:0000256" key="6">
    <source>
        <dbReference type="ARBA" id="ARBA00022842"/>
    </source>
</evidence>
<dbReference type="EMBL" id="MVFC01000003">
    <property type="protein sequence ID" value="OON81628.1"/>
    <property type="molecule type" value="Genomic_DNA"/>
</dbReference>
<dbReference type="FunFam" id="1.20.58.340:FF:000004">
    <property type="entry name" value="Magnesium transport protein CorA"/>
    <property type="match status" value="1"/>
</dbReference>
<feature type="compositionally biased region" description="Low complexity" evidence="12">
    <location>
        <begin position="39"/>
        <end position="49"/>
    </location>
</feature>
<evidence type="ECO:0000256" key="4">
    <source>
        <dbReference type="ARBA" id="ARBA00022475"/>
    </source>
</evidence>
<comment type="subcellular location">
    <subcellularLocation>
        <location evidence="1">Cell membrane</location>
        <topology evidence="1">Multi-pass membrane protein</topology>
    </subcellularLocation>
</comment>
<comment type="catalytic activity">
    <reaction evidence="10">
        <text>Mg(2+)(in) = Mg(2+)(out)</text>
        <dbReference type="Rhea" id="RHEA:29827"/>
        <dbReference type="ChEBI" id="CHEBI:18420"/>
    </reaction>
</comment>
<keyword evidence="6" id="KW-0460">Magnesium</keyword>
<dbReference type="GO" id="GO:0015095">
    <property type="term" value="F:magnesium ion transmembrane transporter activity"/>
    <property type="evidence" value="ECO:0007669"/>
    <property type="project" value="TreeGrafter"/>
</dbReference>
<dbReference type="GO" id="GO:0015087">
    <property type="term" value="F:cobalt ion transmembrane transporter activity"/>
    <property type="evidence" value="ECO:0007669"/>
    <property type="project" value="TreeGrafter"/>
</dbReference>
<dbReference type="GO" id="GO:0050897">
    <property type="term" value="F:cobalt ion binding"/>
    <property type="evidence" value="ECO:0007669"/>
    <property type="project" value="TreeGrafter"/>
</dbReference>
<comment type="similarity">
    <text evidence="2">Belongs to the CorA metal ion transporter (MIT) (TC 1.A.35) family.</text>
</comment>
<evidence type="ECO:0000256" key="3">
    <source>
        <dbReference type="ARBA" id="ARBA00022448"/>
    </source>
</evidence>
<dbReference type="PANTHER" id="PTHR46494">
    <property type="entry name" value="CORA FAMILY METAL ION TRANSPORTER (EUROFUNG)"/>
    <property type="match status" value="1"/>
</dbReference>
<evidence type="ECO:0000256" key="2">
    <source>
        <dbReference type="ARBA" id="ARBA00009765"/>
    </source>
</evidence>
<dbReference type="Gene3D" id="3.30.460.20">
    <property type="entry name" value="CorA soluble domain-like"/>
    <property type="match status" value="1"/>
</dbReference>
<organism evidence="14 15">
    <name type="scientific">Streptomyces tsukubensis</name>
    <dbReference type="NCBI Taxonomy" id="83656"/>
    <lineage>
        <taxon>Bacteria</taxon>
        <taxon>Bacillati</taxon>
        <taxon>Actinomycetota</taxon>
        <taxon>Actinomycetes</taxon>
        <taxon>Kitasatosporales</taxon>
        <taxon>Streptomycetaceae</taxon>
        <taxon>Streptomyces</taxon>
    </lineage>
</organism>
<evidence type="ECO:0000256" key="7">
    <source>
        <dbReference type="ARBA" id="ARBA00022989"/>
    </source>
</evidence>
<accession>A0A1V4ADG5</accession>
<dbReference type="CDD" id="cd12830">
    <property type="entry name" value="MtCorA-like"/>
    <property type="match status" value="1"/>
</dbReference>
<dbReference type="SUPFAM" id="SSF144083">
    <property type="entry name" value="Magnesium transport protein CorA, transmembrane region"/>
    <property type="match status" value="1"/>
</dbReference>
<keyword evidence="3" id="KW-0813">Transport</keyword>
<evidence type="ECO:0000256" key="12">
    <source>
        <dbReference type="SAM" id="MobiDB-lite"/>
    </source>
</evidence>
<gene>
    <name evidence="14" type="ORF">B1H18_05545</name>
</gene>
<dbReference type="OrthoDB" id="9803416at2"/>
<evidence type="ECO:0000256" key="10">
    <source>
        <dbReference type="ARBA" id="ARBA00034269"/>
    </source>
</evidence>
<evidence type="ECO:0000313" key="14">
    <source>
        <dbReference type="EMBL" id="OON81628.1"/>
    </source>
</evidence>
<dbReference type="RefSeq" id="WP_077965347.1">
    <property type="nucleotide sequence ID" value="NZ_CP045178.1"/>
</dbReference>
<feature type="compositionally biased region" description="Low complexity" evidence="12">
    <location>
        <begin position="7"/>
        <end position="29"/>
    </location>
</feature>
<proteinExistence type="inferred from homology"/>
<evidence type="ECO:0000256" key="8">
    <source>
        <dbReference type="ARBA" id="ARBA00023065"/>
    </source>
</evidence>
<evidence type="ECO:0000256" key="11">
    <source>
        <dbReference type="ARBA" id="ARBA00045497"/>
    </source>
</evidence>
<evidence type="ECO:0000256" key="1">
    <source>
        <dbReference type="ARBA" id="ARBA00004651"/>
    </source>
</evidence>
<feature type="region of interest" description="Disordered" evidence="12">
    <location>
        <begin position="1"/>
        <end position="61"/>
    </location>
</feature>
<evidence type="ECO:0000256" key="5">
    <source>
        <dbReference type="ARBA" id="ARBA00022692"/>
    </source>
</evidence>
<keyword evidence="8" id="KW-0406">Ion transport</keyword>
<keyword evidence="5 13" id="KW-0812">Transmembrane</keyword>
<dbReference type="InterPro" id="IPR045863">
    <property type="entry name" value="CorA_TM1_TM2"/>
</dbReference>
<feature type="transmembrane region" description="Helical" evidence="13">
    <location>
        <begin position="376"/>
        <end position="396"/>
    </location>
</feature>